<keyword evidence="3" id="KW-1185">Reference proteome</keyword>
<dbReference type="GO" id="GO:0003677">
    <property type="term" value="F:DNA binding"/>
    <property type="evidence" value="ECO:0007669"/>
    <property type="project" value="TreeGrafter"/>
</dbReference>
<feature type="domain" description="DDE-1" evidence="1">
    <location>
        <begin position="1"/>
        <end position="127"/>
    </location>
</feature>
<proteinExistence type="predicted"/>
<accession>A0AAN9G6A6</accession>
<dbReference type="PANTHER" id="PTHR19303">
    <property type="entry name" value="TRANSPOSON"/>
    <property type="match status" value="1"/>
</dbReference>
<comment type="caution">
    <text evidence="2">The sequence shown here is derived from an EMBL/GenBank/DDBJ whole genome shotgun (WGS) entry which is preliminary data.</text>
</comment>
<dbReference type="AlphaFoldDB" id="A0AAN9G6A6"/>
<dbReference type="Proteomes" id="UP001374579">
    <property type="component" value="Unassembled WGS sequence"/>
</dbReference>
<dbReference type="InterPro" id="IPR050863">
    <property type="entry name" value="CenT-Element_Derived"/>
</dbReference>
<evidence type="ECO:0000313" key="3">
    <source>
        <dbReference type="Proteomes" id="UP001374579"/>
    </source>
</evidence>
<dbReference type="InterPro" id="IPR004875">
    <property type="entry name" value="DDE_SF_endonuclease_dom"/>
</dbReference>
<gene>
    <name evidence="2" type="ORF">V1264_005813</name>
</gene>
<dbReference type="EMBL" id="JBAMIC010000014">
    <property type="protein sequence ID" value="KAK7096527.1"/>
    <property type="molecule type" value="Genomic_DNA"/>
</dbReference>
<dbReference type="PANTHER" id="PTHR19303:SF73">
    <property type="entry name" value="PROTEIN PDC2"/>
    <property type="match status" value="1"/>
</dbReference>
<dbReference type="InterPro" id="IPR036397">
    <property type="entry name" value="RNaseH_sf"/>
</dbReference>
<dbReference type="Pfam" id="PF03184">
    <property type="entry name" value="DDE_1"/>
    <property type="match status" value="1"/>
</dbReference>
<name>A0AAN9G6A6_9CAEN</name>
<sequence>MTGKLFLEWLDKLNAQRKRRGRKILLFIDNCTAHHCHCTAHHSTKYSNITVQFLPPNTTSKLQPLDAGIIASMKAQYRKRLLRHILAGMDEVNSAEELAKTVTVLDAIRWLDLAWCSVTSSTISKCFGKCGFVDASQEEEDCALGLEQLLGDTSWQDPWMRTP</sequence>
<dbReference type="Gene3D" id="3.30.420.10">
    <property type="entry name" value="Ribonuclease H-like superfamily/Ribonuclease H"/>
    <property type="match status" value="1"/>
</dbReference>
<evidence type="ECO:0000259" key="1">
    <source>
        <dbReference type="Pfam" id="PF03184"/>
    </source>
</evidence>
<evidence type="ECO:0000313" key="2">
    <source>
        <dbReference type="EMBL" id="KAK7096527.1"/>
    </source>
</evidence>
<dbReference type="GO" id="GO:0005634">
    <property type="term" value="C:nucleus"/>
    <property type="evidence" value="ECO:0007669"/>
    <property type="project" value="TreeGrafter"/>
</dbReference>
<reference evidence="2 3" key="1">
    <citation type="submission" date="2024-02" db="EMBL/GenBank/DDBJ databases">
        <title>Chromosome-scale genome assembly of the rough periwinkle Littorina saxatilis.</title>
        <authorList>
            <person name="De Jode A."/>
            <person name="Faria R."/>
            <person name="Formenti G."/>
            <person name="Sims Y."/>
            <person name="Smith T.P."/>
            <person name="Tracey A."/>
            <person name="Wood J.M.D."/>
            <person name="Zagrodzka Z.B."/>
            <person name="Johannesson K."/>
            <person name="Butlin R.K."/>
            <person name="Leder E.H."/>
        </authorList>
    </citation>
    <scope>NUCLEOTIDE SEQUENCE [LARGE SCALE GENOMIC DNA]</scope>
    <source>
        <strain evidence="2">Snail1</strain>
        <tissue evidence="2">Muscle</tissue>
    </source>
</reference>
<protein>
    <recommendedName>
        <fullName evidence="1">DDE-1 domain-containing protein</fullName>
    </recommendedName>
</protein>
<organism evidence="2 3">
    <name type="scientific">Littorina saxatilis</name>
    <dbReference type="NCBI Taxonomy" id="31220"/>
    <lineage>
        <taxon>Eukaryota</taxon>
        <taxon>Metazoa</taxon>
        <taxon>Spiralia</taxon>
        <taxon>Lophotrochozoa</taxon>
        <taxon>Mollusca</taxon>
        <taxon>Gastropoda</taxon>
        <taxon>Caenogastropoda</taxon>
        <taxon>Littorinimorpha</taxon>
        <taxon>Littorinoidea</taxon>
        <taxon>Littorinidae</taxon>
        <taxon>Littorina</taxon>
    </lineage>
</organism>